<sequence>MLGTSYSHRVMHTSLSLPCSRTSSSEHVLLVPLAICVLCLARLKLRLGSAPDTLGRRQRILAGWLQVNCKRCPFNEDPSDRLFTATNHYCVVTKHLGIAACARQGQGPRNAENKIDRSE</sequence>
<dbReference type="InParanoid" id="Q0UA48"/>
<dbReference type="KEGG" id="pno:SNOG_11366"/>
<evidence type="ECO:0000313" key="1">
    <source>
        <dbReference type="EMBL" id="EAT81074.1"/>
    </source>
</evidence>
<proteinExistence type="predicted"/>
<evidence type="ECO:0000313" key="2">
    <source>
        <dbReference type="Proteomes" id="UP000001055"/>
    </source>
</evidence>
<name>Q0UA48_PHANO</name>
<accession>Q0UA48</accession>
<dbReference type="GeneID" id="5978518"/>
<dbReference type="Proteomes" id="UP000001055">
    <property type="component" value="Unassembled WGS sequence"/>
</dbReference>
<dbReference type="AlphaFoldDB" id="Q0UA48"/>
<gene>
    <name evidence="1" type="ORF">SNOG_11366</name>
</gene>
<dbReference type="RefSeq" id="XP_001801610.1">
    <property type="nucleotide sequence ID" value="XM_001801558.1"/>
</dbReference>
<organism evidence="1 2">
    <name type="scientific">Phaeosphaeria nodorum (strain SN15 / ATCC MYA-4574 / FGSC 10173)</name>
    <name type="common">Glume blotch fungus</name>
    <name type="synonym">Parastagonospora nodorum</name>
    <dbReference type="NCBI Taxonomy" id="321614"/>
    <lineage>
        <taxon>Eukaryota</taxon>
        <taxon>Fungi</taxon>
        <taxon>Dikarya</taxon>
        <taxon>Ascomycota</taxon>
        <taxon>Pezizomycotina</taxon>
        <taxon>Dothideomycetes</taxon>
        <taxon>Pleosporomycetidae</taxon>
        <taxon>Pleosporales</taxon>
        <taxon>Pleosporineae</taxon>
        <taxon>Phaeosphaeriaceae</taxon>
        <taxon>Parastagonospora</taxon>
    </lineage>
</organism>
<dbReference type="EMBL" id="CH445343">
    <property type="protein sequence ID" value="EAT81074.1"/>
    <property type="molecule type" value="Genomic_DNA"/>
</dbReference>
<protein>
    <submittedName>
        <fullName evidence="1">Uncharacterized protein</fullName>
    </submittedName>
</protein>
<reference evidence="2" key="1">
    <citation type="journal article" date="2007" name="Plant Cell">
        <title>Dothideomycete-plant interactions illuminated by genome sequencing and EST analysis of the wheat pathogen Stagonospora nodorum.</title>
        <authorList>
            <person name="Hane J.K."/>
            <person name="Lowe R.G."/>
            <person name="Solomon P.S."/>
            <person name="Tan K.C."/>
            <person name="Schoch C.L."/>
            <person name="Spatafora J.W."/>
            <person name="Crous P.W."/>
            <person name="Kodira C."/>
            <person name="Birren B.W."/>
            <person name="Galagan J.E."/>
            <person name="Torriani S.F."/>
            <person name="McDonald B.A."/>
            <person name="Oliver R.P."/>
        </authorList>
    </citation>
    <scope>NUCLEOTIDE SEQUENCE [LARGE SCALE GENOMIC DNA]</scope>
    <source>
        <strain evidence="2">SN15 / ATCC MYA-4574 / FGSC 10173</strain>
    </source>
</reference>